<comment type="catalytic activity">
    <reaction evidence="12">
        <text>L-tyrosyl-[protein] + ATP = O-phospho-L-tyrosyl-[protein] + ADP + H(+)</text>
        <dbReference type="Rhea" id="RHEA:10596"/>
        <dbReference type="Rhea" id="RHEA-COMP:10136"/>
        <dbReference type="Rhea" id="RHEA-COMP:20101"/>
        <dbReference type="ChEBI" id="CHEBI:15378"/>
        <dbReference type="ChEBI" id="CHEBI:30616"/>
        <dbReference type="ChEBI" id="CHEBI:46858"/>
        <dbReference type="ChEBI" id="CHEBI:61978"/>
        <dbReference type="ChEBI" id="CHEBI:456216"/>
        <dbReference type="EC" id="2.7.12.2"/>
    </reaction>
</comment>
<evidence type="ECO:0000256" key="1">
    <source>
        <dbReference type="ARBA" id="ARBA00022527"/>
    </source>
</evidence>
<feature type="region of interest" description="Disordered" evidence="14">
    <location>
        <begin position="1"/>
        <end position="25"/>
    </location>
</feature>
<keyword evidence="17" id="KW-1185">Reference proteome</keyword>
<comment type="catalytic activity">
    <reaction evidence="11">
        <text>L-threonyl-[protein] + ATP = O-phospho-L-threonyl-[protein] + ADP + H(+)</text>
        <dbReference type="Rhea" id="RHEA:46608"/>
        <dbReference type="Rhea" id="RHEA-COMP:11060"/>
        <dbReference type="Rhea" id="RHEA-COMP:11605"/>
        <dbReference type="ChEBI" id="CHEBI:15378"/>
        <dbReference type="ChEBI" id="CHEBI:30013"/>
        <dbReference type="ChEBI" id="CHEBI:30616"/>
        <dbReference type="ChEBI" id="CHEBI:61977"/>
        <dbReference type="ChEBI" id="CHEBI:456216"/>
        <dbReference type="EC" id="2.7.12.2"/>
    </reaction>
</comment>
<evidence type="ECO:0000256" key="4">
    <source>
        <dbReference type="ARBA" id="ARBA00022741"/>
    </source>
</evidence>
<dbReference type="SUPFAM" id="SSF56112">
    <property type="entry name" value="Protein kinase-like (PK-like)"/>
    <property type="match status" value="1"/>
</dbReference>
<keyword evidence="6 13" id="KW-0067">ATP-binding</keyword>
<dbReference type="PANTHER" id="PTHR47238">
    <property type="entry name" value="MITOGEN-ACTIVATED PROTEIN KINASE KINASE 5"/>
    <property type="match status" value="1"/>
</dbReference>
<dbReference type="PANTHER" id="PTHR47238:SF2">
    <property type="entry name" value="DUAL SPECIFICITY MITOGEN-ACTIVATED PROTEIN KINASE KINASE HEMIPTEROUS"/>
    <property type="match status" value="1"/>
</dbReference>
<name>A0A226ELN3_FOLCA</name>
<dbReference type="EC" id="2.7.12.2" evidence="9"/>
<evidence type="ECO:0000256" key="12">
    <source>
        <dbReference type="ARBA" id="ARBA00051693"/>
    </source>
</evidence>
<dbReference type="InterPro" id="IPR052468">
    <property type="entry name" value="Dual_spec_MAPK_kinase"/>
</dbReference>
<dbReference type="GO" id="GO:0043068">
    <property type="term" value="P:positive regulation of programmed cell death"/>
    <property type="evidence" value="ECO:0007669"/>
    <property type="project" value="UniProtKB-ARBA"/>
</dbReference>
<evidence type="ECO:0000256" key="10">
    <source>
        <dbReference type="ARBA" id="ARBA00049014"/>
    </source>
</evidence>
<accession>A0A226ELN3</accession>
<dbReference type="Gene3D" id="1.10.510.10">
    <property type="entry name" value="Transferase(Phosphotransferase) domain 1"/>
    <property type="match status" value="1"/>
</dbReference>
<dbReference type="EMBL" id="LNIX01000003">
    <property type="protein sequence ID" value="OXA58047.1"/>
    <property type="molecule type" value="Genomic_DNA"/>
</dbReference>
<evidence type="ECO:0000256" key="5">
    <source>
        <dbReference type="ARBA" id="ARBA00022777"/>
    </source>
</evidence>
<dbReference type="Pfam" id="PF00069">
    <property type="entry name" value="Pkinase"/>
    <property type="match status" value="1"/>
</dbReference>
<dbReference type="GO" id="GO:0004713">
    <property type="term" value="F:protein tyrosine kinase activity"/>
    <property type="evidence" value="ECO:0007669"/>
    <property type="project" value="UniProtKB-KW"/>
</dbReference>
<dbReference type="FunFam" id="1.10.510.10:FF:000432">
    <property type="entry name" value="mitogen-activated protein kinase kinase 3"/>
    <property type="match status" value="1"/>
</dbReference>
<feature type="compositionally biased region" description="Pro residues" evidence="14">
    <location>
        <begin position="423"/>
        <end position="442"/>
    </location>
</feature>
<dbReference type="AlphaFoldDB" id="A0A226ELN3"/>
<dbReference type="InterPro" id="IPR011009">
    <property type="entry name" value="Kinase-like_dom_sf"/>
</dbReference>
<keyword evidence="5 16" id="KW-0418">Kinase</keyword>
<protein>
    <recommendedName>
        <fullName evidence="9">mitogen-activated protein kinase kinase</fullName>
        <ecNumber evidence="9">2.7.12.2</ecNumber>
    </recommendedName>
</protein>
<evidence type="ECO:0000256" key="2">
    <source>
        <dbReference type="ARBA" id="ARBA00022553"/>
    </source>
</evidence>
<comment type="caution">
    <text evidence="16">The sequence shown here is derived from an EMBL/GenBank/DDBJ whole genome shotgun (WGS) entry which is preliminary data.</text>
</comment>
<dbReference type="GO" id="GO:0005524">
    <property type="term" value="F:ATP binding"/>
    <property type="evidence" value="ECO:0007669"/>
    <property type="project" value="UniProtKB-UniRule"/>
</dbReference>
<keyword evidence="1" id="KW-0723">Serine/threonine-protein kinase</keyword>
<dbReference type="PROSITE" id="PS00107">
    <property type="entry name" value="PROTEIN_KINASE_ATP"/>
    <property type="match status" value="1"/>
</dbReference>
<keyword evidence="7" id="KW-0829">Tyrosine-protein kinase</keyword>
<dbReference type="GO" id="GO:0004708">
    <property type="term" value="F:MAP kinase kinase activity"/>
    <property type="evidence" value="ECO:0007669"/>
    <property type="project" value="UniProtKB-EC"/>
</dbReference>
<dbReference type="OMA" id="VWICMEM"/>
<feature type="compositionally biased region" description="Low complexity" evidence="14">
    <location>
        <begin position="383"/>
        <end position="394"/>
    </location>
</feature>
<organism evidence="16 17">
    <name type="scientific">Folsomia candida</name>
    <name type="common">Springtail</name>
    <dbReference type="NCBI Taxonomy" id="158441"/>
    <lineage>
        <taxon>Eukaryota</taxon>
        <taxon>Metazoa</taxon>
        <taxon>Ecdysozoa</taxon>
        <taxon>Arthropoda</taxon>
        <taxon>Hexapoda</taxon>
        <taxon>Collembola</taxon>
        <taxon>Entomobryomorpha</taxon>
        <taxon>Isotomoidea</taxon>
        <taxon>Isotomidae</taxon>
        <taxon>Proisotominae</taxon>
        <taxon>Folsomia</taxon>
    </lineage>
</organism>
<dbReference type="InterPro" id="IPR008271">
    <property type="entry name" value="Ser/Thr_kinase_AS"/>
</dbReference>
<dbReference type="GO" id="GO:0006950">
    <property type="term" value="P:response to stress"/>
    <property type="evidence" value="ECO:0007669"/>
    <property type="project" value="UniProtKB-ARBA"/>
</dbReference>
<dbReference type="CDD" id="cd06618">
    <property type="entry name" value="PKc_MKK7"/>
    <property type="match status" value="1"/>
</dbReference>
<evidence type="ECO:0000259" key="15">
    <source>
        <dbReference type="PROSITE" id="PS50011"/>
    </source>
</evidence>
<sequence length="503" mass="55531">MAHRQGPPLPPMLNLGSLRGGGTGSDINTRKKHLGLDFGSILKDNEKKKSETDRKFEEIINRSGMITINGKVYKTEIDEMENVSELGQGTSGHVVRMTHRPSNYTVAVKQMRRSGNPDENKRIIMDLEVVLQSKCPFIVQCCGYFITASDVWICMEMMQTCMDKLLKRLKKPIPESILGKVAMATVKALNYLKENHGVIHRDVKPSNILLDEKGNVKLCDFGISGRLVDSKAKTRSAGCTGYMAPERIDPPDPSNPNYDIRADVWSLGITLVELATSKFPYGDCHTDFEVMTKILRVDPPSLPSDMNFSEEFCSFVNLCLQKDFKQRPKYKILLNHPFIKRSERSAVDVRTWYNLVVPQKHPVSNSLSFQSNIGRHSGRMLRSSTAGSPSPSGSNTFVTTPGTRPSRYEEFSLPSPNLRTPTPSTPGTPSPNNSIPPEPPPRLSRMSSGSDGLRTPTNSSSSSSGNNLTSPSPTSVSMSSPSPDGPPPIRRLRAVLLCYNSSC</sequence>
<comment type="similarity">
    <text evidence="8">Belongs to the protein kinase superfamily. STE Ser/Thr protein kinase family. MAP kinase kinase subfamily.</text>
</comment>
<evidence type="ECO:0000256" key="13">
    <source>
        <dbReference type="PROSITE-ProRule" id="PRU10141"/>
    </source>
</evidence>
<evidence type="ECO:0000256" key="14">
    <source>
        <dbReference type="SAM" id="MobiDB-lite"/>
    </source>
</evidence>
<dbReference type="Proteomes" id="UP000198287">
    <property type="component" value="Unassembled WGS sequence"/>
</dbReference>
<dbReference type="SMART" id="SM00220">
    <property type="entry name" value="S_TKc"/>
    <property type="match status" value="1"/>
</dbReference>
<reference evidence="16 17" key="1">
    <citation type="submission" date="2015-12" db="EMBL/GenBank/DDBJ databases">
        <title>The genome of Folsomia candida.</title>
        <authorList>
            <person name="Faddeeva A."/>
            <person name="Derks M.F."/>
            <person name="Anvar Y."/>
            <person name="Smit S."/>
            <person name="Van Straalen N."/>
            <person name="Roelofs D."/>
        </authorList>
    </citation>
    <scope>NUCLEOTIDE SEQUENCE [LARGE SCALE GENOMIC DNA]</scope>
    <source>
        <strain evidence="16 17">VU population</strain>
        <tissue evidence="16">Whole body</tissue>
    </source>
</reference>
<evidence type="ECO:0000256" key="6">
    <source>
        <dbReference type="ARBA" id="ARBA00022840"/>
    </source>
</evidence>
<dbReference type="OrthoDB" id="10252354at2759"/>
<comment type="catalytic activity">
    <reaction evidence="10">
        <text>L-seryl-[protein] + ATP = O-phospho-L-seryl-[protein] + ADP + H(+)</text>
        <dbReference type="Rhea" id="RHEA:17989"/>
        <dbReference type="Rhea" id="RHEA-COMP:9863"/>
        <dbReference type="Rhea" id="RHEA-COMP:11604"/>
        <dbReference type="ChEBI" id="CHEBI:15378"/>
        <dbReference type="ChEBI" id="CHEBI:29999"/>
        <dbReference type="ChEBI" id="CHEBI:30616"/>
        <dbReference type="ChEBI" id="CHEBI:83421"/>
        <dbReference type="ChEBI" id="CHEBI:456216"/>
        <dbReference type="EC" id="2.7.12.2"/>
    </reaction>
</comment>
<dbReference type="InterPro" id="IPR017441">
    <property type="entry name" value="Protein_kinase_ATP_BS"/>
</dbReference>
<keyword evidence="3" id="KW-0808">Transferase</keyword>
<dbReference type="GO" id="GO:0004674">
    <property type="term" value="F:protein serine/threonine kinase activity"/>
    <property type="evidence" value="ECO:0007669"/>
    <property type="project" value="UniProtKB-KW"/>
</dbReference>
<gene>
    <name evidence="16" type="ORF">Fcan01_07105</name>
</gene>
<dbReference type="FunFam" id="3.30.200.20:FF:000040">
    <property type="entry name" value="Dual specificity mitogen-activated protein kinase kinase"/>
    <property type="match status" value="1"/>
</dbReference>
<evidence type="ECO:0000256" key="7">
    <source>
        <dbReference type="ARBA" id="ARBA00023137"/>
    </source>
</evidence>
<proteinExistence type="inferred from homology"/>
<evidence type="ECO:0000256" key="3">
    <source>
        <dbReference type="ARBA" id="ARBA00022679"/>
    </source>
</evidence>
<evidence type="ECO:0000256" key="11">
    <source>
        <dbReference type="ARBA" id="ARBA00049299"/>
    </source>
</evidence>
<evidence type="ECO:0000313" key="16">
    <source>
        <dbReference type="EMBL" id="OXA58047.1"/>
    </source>
</evidence>
<evidence type="ECO:0000313" key="17">
    <source>
        <dbReference type="Proteomes" id="UP000198287"/>
    </source>
</evidence>
<dbReference type="PROSITE" id="PS50011">
    <property type="entry name" value="PROTEIN_KINASE_DOM"/>
    <property type="match status" value="1"/>
</dbReference>
<dbReference type="GO" id="GO:0010508">
    <property type="term" value="P:positive regulation of autophagy"/>
    <property type="evidence" value="ECO:0007669"/>
    <property type="project" value="UniProtKB-ARBA"/>
</dbReference>
<feature type="binding site" evidence="13">
    <location>
        <position position="109"/>
    </location>
    <ligand>
        <name>ATP</name>
        <dbReference type="ChEBI" id="CHEBI:30616"/>
    </ligand>
</feature>
<dbReference type="STRING" id="158441.A0A226ELN3"/>
<feature type="region of interest" description="Disordered" evidence="14">
    <location>
        <begin position="377"/>
        <end position="489"/>
    </location>
</feature>
<evidence type="ECO:0000256" key="8">
    <source>
        <dbReference type="ARBA" id="ARBA00038035"/>
    </source>
</evidence>
<dbReference type="InterPro" id="IPR000719">
    <property type="entry name" value="Prot_kinase_dom"/>
</dbReference>
<keyword evidence="2" id="KW-0597">Phosphoprotein</keyword>
<keyword evidence="4 13" id="KW-0547">Nucleotide-binding</keyword>
<feature type="domain" description="Protein kinase" evidence="15">
    <location>
        <begin position="80"/>
        <end position="339"/>
    </location>
</feature>
<feature type="compositionally biased region" description="Low complexity" evidence="14">
    <location>
        <begin position="455"/>
        <end position="482"/>
    </location>
</feature>
<dbReference type="Gene3D" id="3.30.200.20">
    <property type="entry name" value="Phosphorylase Kinase, domain 1"/>
    <property type="match status" value="1"/>
</dbReference>
<dbReference type="PROSITE" id="PS00108">
    <property type="entry name" value="PROTEIN_KINASE_ST"/>
    <property type="match status" value="1"/>
</dbReference>
<evidence type="ECO:0000256" key="9">
    <source>
        <dbReference type="ARBA" id="ARBA00038999"/>
    </source>
</evidence>